<dbReference type="EMBL" id="CAEZZZ010000075">
    <property type="protein sequence ID" value="CAB4783992.1"/>
    <property type="molecule type" value="Genomic_DNA"/>
</dbReference>
<dbReference type="Pfam" id="PF00801">
    <property type="entry name" value="PKD"/>
    <property type="match status" value="1"/>
</dbReference>
<evidence type="ECO:0000313" key="3">
    <source>
        <dbReference type="EMBL" id="CAB4593948.1"/>
    </source>
</evidence>
<dbReference type="EMBL" id="CAFBQZ010000078">
    <property type="protein sequence ID" value="CAB5074398.1"/>
    <property type="molecule type" value="Genomic_DNA"/>
</dbReference>
<dbReference type="SUPFAM" id="SSF49299">
    <property type="entry name" value="PKD domain"/>
    <property type="match status" value="1"/>
</dbReference>
<proteinExistence type="predicted"/>
<dbReference type="AlphaFoldDB" id="A0A6J6GAU6"/>
<dbReference type="PROSITE" id="PS50093">
    <property type="entry name" value="PKD"/>
    <property type="match status" value="1"/>
</dbReference>
<evidence type="ECO:0000256" key="1">
    <source>
        <dbReference type="SAM" id="MobiDB-lite"/>
    </source>
</evidence>
<dbReference type="EMBL" id="CAEZUA010000072">
    <property type="protein sequence ID" value="CAB4593948.1"/>
    <property type="molecule type" value="Genomic_DNA"/>
</dbReference>
<dbReference type="Gene3D" id="2.60.40.10">
    <property type="entry name" value="Immunoglobulins"/>
    <property type="match status" value="1"/>
</dbReference>
<dbReference type="InterPro" id="IPR000601">
    <property type="entry name" value="PKD_dom"/>
</dbReference>
<evidence type="ECO:0000313" key="4">
    <source>
        <dbReference type="EMBL" id="CAB4783992.1"/>
    </source>
</evidence>
<sequence>MSSFTAKNPHRRSTLIVAFIGLFFIATSMGNSEQARAVDCIDTACLNVYTQNGKIVIEGRKGSGKAAHVSPKPVIKTTPKARASTSPKPMYMPVKKRKPASVKPYVAPTPRKKVIPQVVAKVVPKVLASTGVSLNDRLEKLLPTGAIAYQPQEGALVNVPIIYWAQLPAFFTSKVSIIGEVIDVTMRPSFLWSYGDGTFFATTNFGAPYPSREISHTYNHAGTYLVTMLATWGGTWTHNGISRAITGQIRKFSVATVRISKATTPITS</sequence>
<reference evidence="3" key="1">
    <citation type="submission" date="2020-05" db="EMBL/GenBank/DDBJ databases">
        <authorList>
            <person name="Chiriac C."/>
            <person name="Salcher M."/>
            <person name="Ghai R."/>
            <person name="Kavagutti S V."/>
        </authorList>
    </citation>
    <scope>NUCLEOTIDE SEQUENCE</scope>
</reference>
<accession>A0A6J6GAU6</accession>
<name>A0A6J6GAU6_9ZZZZ</name>
<evidence type="ECO:0000259" key="2">
    <source>
        <dbReference type="PROSITE" id="PS50093"/>
    </source>
</evidence>
<dbReference type="CDD" id="cd00146">
    <property type="entry name" value="PKD"/>
    <property type="match status" value="1"/>
</dbReference>
<feature type="domain" description="PKD" evidence="2">
    <location>
        <begin position="189"/>
        <end position="231"/>
    </location>
</feature>
<dbReference type="InterPro" id="IPR013783">
    <property type="entry name" value="Ig-like_fold"/>
</dbReference>
<protein>
    <submittedName>
        <fullName evidence="3">Unannotated protein</fullName>
    </submittedName>
</protein>
<evidence type="ECO:0000313" key="5">
    <source>
        <dbReference type="EMBL" id="CAB5074398.1"/>
    </source>
</evidence>
<organism evidence="3">
    <name type="scientific">freshwater metagenome</name>
    <dbReference type="NCBI Taxonomy" id="449393"/>
    <lineage>
        <taxon>unclassified sequences</taxon>
        <taxon>metagenomes</taxon>
        <taxon>ecological metagenomes</taxon>
    </lineage>
</organism>
<gene>
    <name evidence="3" type="ORF">UFOPK1773_00990</name>
    <name evidence="4" type="ORF">UFOPK2931_00964</name>
    <name evidence="5" type="ORF">UFOPK4372_00854</name>
</gene>
<dbReference type="InterPro" id="IPR035986">
    <property type="entry name" value="PKD_dom_sf"/>
</dbReference>
<feature type="region of interest" description="Disordered" evidence="1">
    <location>
        <begin position="67"/>
        <end position="94"/>
    </location>
</feature>